<evidence type="ECO:0000313" key="3">
    <source>
        <dbReference type="Proteomes" id="UP000694044"/>
    </source>
</evidence>
<evidence type="ECO:0000313" key="2">
    <source>
        <dbReference type="EMBL" id="KAG7376225.1"/>
    </source>
</evidence>
<protein>
    <submittedName>
        <fullName evidence="2">Uncharacterized protein</fullName>
    </submittedName>
</protein>
<gene>
    <name evidence="2" type="ORF">PHYPSEUDO_014002</name>
</gene>
<reference evidence="2" key="1">
    <citation type="submission" date="2021-02" db="EMBL/GenBank/DDBJ databases">
        <authorList>
            <person name="Palmer J.M."/>
        </authorList>
    </citation>
    <scope>NUCLEOTIDE SEQUENCE</scope>
    <source>
        <strain evidence="2">SCRP734</strain>
    </source>
</reference>
<evidence type="ECO:0000256" key="1">
    <source>
        <dbReference type="SAM" id="Coils"/>
    </source>
</evidence>
<accession>A0A8T1V5A4</accession>
<dbReference type="AlphaFoldDB" id="A0A8T1V5A4"/>
<dbReference type="OrthoDB" id="136983at2759"/>
<dbReference type="Proteomes" id="UP000694044">
    <property type="component" value="Unassembled WGS sequence"/>
</dbReference>
<keyword evidence="1" id="KW-0175">Coiled coil</keyword>
<comment type="caution">
    <text evidence="2">The sequence shown here is derived from an EMBL/GenBank/DDBJ whole genome shotgun (WGS) entry which is preliminary data.</text>
</comment>
<feature type="coiled-coil region" evidence="1">
    <location>
        <begin position="59"/>
        <end position="93"/>
    </location>
</feature>
<organism evidence="2 3">
    <name type="scientific">Phytophthora pseudosyringae</name>
    <dbReference type="NCBI Taxonomy" id="221518"/>
    <lineage>
        <taxon>Eukaryota</taxon>
        <taxon>Sar</taxon>
        <taxon>Stramenopiles</taxon>
        <taxon>Oomycota</taxon>
        <taxon>Peronosporomycetes</taxon>
        <taxon>Peronosporales</taxon>
        <taxon>Peronosporaceae</taxon>
        <taxon>Phytophthora</taxon>
    </lineage>
</organism>
<keyword evidence="3" id="KW-1185">Reference proteome</keyword>
<name>A0A8T1V5A4_9STRA</name>
<proteinExistence type="predicted"/>
<dbReference type="EMBL" id="JAGDFM010000767">
    <property type="protein sequence ID" value="KAG7376225.1"/>
    <property type="molecule type" value="Genomic_DNA"/>
</dbReference>
<sequence length="316" mass="36736">MPGVPFHLSASQLVYFARRYRAARNARNDVKYERLSETENFKSFKGHAEELRAKPKKSIENLEEEVAKLAVHHKEDLAKREQLEVEIAEREKQHKMEVAKLKESYEVEIGKLQSELNGVKAGYNALKEVMTGRERKLATPAKDQHQERERIKAEWAILRREKSRHDFLVIADQRVHEWQCALDKASVDCQETASNANAMRDGWAREHEYTVSLNMKLARTLSATARHSIEAFVEKRNSDYLNMTSLKRCSVVDEQMEKVCPEDVGSMRKDLDEFFKTRNFLCHQPGAVDRTDYPSLHLRCSRIQRCLEGLEKPSDY</sequence>